<dbReference type="Proteomes" id="UP001172911">
    <property type="component" value="Unassembled WGS sequence"/>
</dbReference>
<reference evidence="2" key="2">
    <citation type="submission" date="2023-03" db="EMBL/GenBank/DDBJ databases">
        <authorList>
            <person name="Zhang Z."/>
        </authorList>
    </citation>
    <scope>NUCLEOTIDE SEQUENCE</scope>
    <source>
        <strain evidence="2">DSA</strain>
    </source>
</reference>
<dbReference type="AlphaFoldDB" id="A0AAW7ZB80"/>
<organism evidence="2 3">
    <name type="scientific">Desulforamulus aquiferis</name>
    <dbReference type="NCBI Taxonomy" id="1397668"/>
    <lineage>
        <taxon>Bacteria</taxon>
        <taxon>Bacillati</taxon>
        <taxon>Bacillota</taxon>
        <taxon>Clostridia</taxon>
        <taxon>Eubacteriales</taxon>
        <taxon>Peptococcaceae</taxon>
        <taxon>Desulforamulus</taxon>
    </lineage>
</organism>
<dbReference type="RefSeq" id="WP_304541709.1">
    <property type="nucleotide sequence ID" value="NZ_JARPTC010000006.1"/>
</dbReference>
<sequence>MTGSVVLLTLFFSGVIYLQISPLLKRKNWKEMIAYLSIMGVGIFYSYGYVLNLEVPNPTDLVEAIFKPMTKLLEGFLGN</sequence>
<evidence type="ECO:0000256" key="1">
    <source>
        <dbReference type="SAM" id="Phobius"/>
    </source>
</evidence>
<name>A0AAW7ZB80_9FIRM</name>
<accession>A0AAW7ZB80</accession>
<feature type="transmembrane region" description="Helical" evidence="1">
    <location>
        <begin position="6"/>
        <end position="24"/>
    </location>
</feature>
<keyword evidence="3" id="KW-1185">Reference proteome</keyword>
<keyword evidence="1" id="KW-0472">Membrane</keyword>
<protein>
    <submittedName>
        <fullName evidence="2">Uncharacterized protein</fullName>
    </submittedName>
</protein>
<reference evidence="2" key="1">
    <citation type="journal article" date="2023" name="J. Hazard. Mater.">
        <title>Anaerobic biodegradation of pyrene and benzo[a]pyrene by a new sulfate-reducing Desulforamulus aquiferis strain DSA.</title>
        <authorList>
            <person name="Zhang Z."/>
            <person name="Sun J."/>
            <person name="Gong X."/>
            <person name="Wang C."/>
            <person name="Wang H."/>
        </authorList>
    </citation>
    <scope>NUCLEOTIDE SEQUENCE</scope>
    <source>
        <strain evidence="2">DSA</strain>
    </source>
</reference>
<comment type="caution">
    <text evidence="2">The sequence shown here is derived from an EMBL/GenBank/DDBJ whole genome shotgun (WGS) entry which is preliminary data.</text>
</comment>
<gene>
    <name evidence="2" type="ORF">P6N53_05320</name>
</gene>
<keyword evidence="1" id="KW-1133">Transmembrane helix</keyword>
<evidence type="ECO:0000313" key="3">
    <source>
        <dbReference type="Proteomes" id="UP001172911"/>
    </source>
</evidence>
<feature type="transmembrane region" description="Helical" evidence="1">
    <location>
        <begin position="33"/>
        <end position="51"/>
    </location>
</feature>
<evidence type="ECO:0000313" key="2">
    <source>
        <dbReference type="EMBL" id="MDO7786642.1"/>
    </source>
</evidence>
<proteinExistence type="predicted"/>
<keyword evidence="1" id="KW-0812">Transmembrane</keyword>
<dbReference type="EMBL" id="JARPTC010000006">
    <property type="protein sequence ID" value="MDO7786642.1"/>
    <property type="molecule type" value="Genomic_DNA"/>
</dbReference>